<comment type="caution">
    <text evidence="1">The sequence shown here is derived from an EMBL/GenBank/DDBJ whole genome shotgun (WGS) entry which is preliminary data.</text>
</comment>
<reference evidence="1 2" key="1">
    <citation type="submission" date="2015-02" db="EMBL/GenBank/DDBJ databases">
        <title>Draft genome sequences of ten Microbacterium spp. with emphasis on heavy metal contaminated environments.</title>
        <authorList>
            <person name="Corretto E."/>
        </authorList>
    </citation>
    <scope>NUCLEOTIDE SEQUENCE [LARGE SCALE GENOMIC DNA]</scope>
    <source>
        <strain evidence="1 2">DSM 18659</strain>
    </source>
</reference>
<dbReference type="RefSeq" id="WP_045247285.1">
    <property type="nucleotide sequence ID" value="NZ_DAIQHQ010000001.1"/>
</dbReference>
<keyword evidence="2" id="KW-1185">Reference proteome</keyword>
<sequence>MAIRSFELSTLVPGVPERAVDFLAKLDGHRGMHPYLHSADVVARGEDGRGVWADWVIVERPTVWGIPYSIRFPARMTRVSPTLLIGDVRAAPGCTLTTTTSATPTEAGTLVSEVTEVTAPAPLVGYMTRHARLAHTRTYGLLAGELNRLDAAASAPEEGAA</sequence>
<dbReference type="EMBL" id="JYIY01000071">
    <property type="protein sequence ID" value="KJL36786.1"/>
    <property type="molecule type" value="Genomic_DNA"/>
</dbReference>
<evidence type="ECO:0000313" key="1">
    <source>
        <dbReference type="EMBL" id="KJL36786.1"/>
    </source>
</evidence>
<name>A0A0F0LZG6_9MICO</name>
<evidence type="ECO:0000313" key="2">
    <source>
        <dbReference type="Proteomes" id="UP000033451"/>
    </source>
</evidence>
<dbReference type="STRING" id="400772.RR49_01338"/>
<dbReference type="InterPro" id="IPR023393">
    <property type="entry name" value="START-like_dom_sf"/>
</dbReference>
<dbReference type="Gene3D" id="3.30.530.20">
    <property type="match status" value="1"/>
</dbReference>
<evidence type="ECO:0008006" key="3">
    <source>
        <dbReference type="Google" id="ProtNLM"/>
    </source>
</evidence>
<dbReference type="AlphaFoldDB" id="A0A0F0LZG6"/>
<protein>
    <recommendedName>
        <fullName evidence="3">SRPBCC family protein</fullName>
    </recommendedName>
</protein>
<dbReference type="PATRIC" id="fig|400772.4.peg.1362"/>
<accession>A0A0F0LZG6</accession>
<dbReference type="OrthoDB" id="5073662at2"/>
<organism evidence="1 2">
    <name type="scientific">Microbacterium ginsengisoli</name>
    <dbReference type="NCBI Taxonomy" id="400772"/>
    <lineage>
        <taxon>Bacteria</taxon>
        <taxon>Bacillati</taxon>
        <taxon>Actinomycetota</taxon>
        <taxon>Actinomycetes</taxon>
        <taxon>Micrococcales</taxon>
        <taxon>Microbacteriaceae</taxon>
        <taxon>Microbacterium</taxon>
    </lineage>
</organism>
<proteinExistence type="predicted"/>
<gene>
    <name evidence="1" type="ORF">RR49_01338</name>
</gene>
<dbReference type="SUPFAM" id="SSF55961">
    <property type="entry name" value="Bet v1-like"/>
    <property type="match status" value="1"/>
</dbReference>
<dbReference type="Proteomes" id="UP000033451">
    <property type="component" value="Unassembled WGS sequence"/>
</dbReference>